<dbReference type="PANTHER" id="PTHR43671:SF13">
    <property type="entry name" value="SERINE_THREONINE-PROTEIN KINASE NEK2"/>
    <property type="match status" value="1"/>
</dbReference>
<evidence type="ECO:0000256" key="2">
    <source>
        <dbReference type="ARBA" id="ARBA00022679"/>
    </source>
</evidence>
<dbReference type="OrthoDB" id="10252328at2759"/>
<evidence type="ECO:0000256" key="1">
    <source>
        <dbReference type="ARBA" id="ARBA00012513"/>
    </source>
</evidence>
<accession>A0A448XJG9</accession>
<dbReference type="SMART" id="SM00220">
    <property type="entry name" value="S_TKc"/>
    <property type="match status" value="1"/>
</dbReference>
<dbReference type="InterPro" id="IPR050660">
    <property type="entry name" value="NEK_Ser/Thr_kinase"/>
</dbReference>
<reference evidence="8" key="1">
    <citation type="submission" date="2018-11" db="EMBL/GenBank/DDBJ databases">
        <authorList>
            <consortium name="Pathogen Informatics"/>
        </authorList>
    </citation>
    <scope>NUCLEOTIDE SEQUENCE</scope>
</reference>
<sequence>MDISVAVKLCSPWNPLAVGRTILDTCLPISSDISESTGQLKPANSSSRFGHSGQEQARQGGDGANLNDALVLYRQEKRRWELSPMEASCMAYQELRAELNVLLRLFPVSICWHHLLDAISPFLGSASCDTPNCGTKQVKPGFASNLLDFTYVRNSAKTTCVGLMKQECQSRQTSHELADTLVPLHHLVFCFGVLGPKPLAFFMPLAHWGTLTECLQAVRQATILERRDFDLTAPSVSSLTNANQAGTFEEPRCPCRRALSWHPIHPVTIGLIVNQVASALAYLHHLCIIHRDLKPDNLLVWQFPPPSPRLPLEADYSPMNRQVNQQQSLDTRFDPLKVHLVLTDYGVSRSRGGFDGCRGYVGTVGYIAPEILLSGGAETYTEKVDIYSLSMLMCEIIKLGPPYDAQANVQFNLGHKVISGFRPELSDSVSSLFTSLYLM</sequence>
<evidence type="ECO:0000256" key="6">
    <source>
        <dbReference type="SAM" id="MobiDB-lite"/>
    </source>
</evidence>
<dbReference type="EMBL" id="CAAALY010256995">
    <property type="protein sequence ID" value="VEL38136.1"/>
    <property type="molecule type" value="Genomic_DNA"/>
</dbReference>
<protein>
    <recommendedName>
        <fullName evidence="1">non-specific serine/threonine protein kinase</fullName>
        <ecNumber evidence="1">2.7.11.1</ecNumber>
    </recommendedName>
</protein>
<dbReference type="PANTHER" id="PTHR43671">
    <property type="entry name" value="SERINE/THREONINE-PROTEIN KINASE NEK"/>
    <property type="match status" value="1"/>
</dbReference>
<proteinExistence type="predicted"/>
<evidence type="ECO:0000259" key="7">
    <source>
        <dbReference type="PROSITE" id="PS50011"/>
    </source>
</evidence>
<comment type="caution">
    <text evidence="8">The sequence shown here is derived from an EMBL/GenBank/DDBJ whole genome shotgun (WGS) entry which is preliminary data.</text>
</comment>
<feature type="domain" description="Protein kinase" evidence="7">
    <location>
        <begin position="132"/>
        <end position="439"/>
    </location>
</feature>
<evidence type="ECO:0000313" key="8">
    <source>
        <dbReference type="EMBL" id="VEL38136.1"/>
    </source>
</evidence>
<dbReference type="InterPro" id="IPR011009">
    <property type="entry name" value="Kinase-like_dom_sf"/>
</dbReference>
<dbReference type="SUPFAM" id="SSF56112">
    <property type="entry name" value="Protein kinase-like (PK-like)"/>
    <property type="match status" value="1"/>
</dbReference>
<dbReference type="PROSITE" id="PS00108">
    <property type="entry name" value="PROTEIN_KINASE_ST"/>
    <property type="match status" value="1"/>
</dbReference>
<dbReference type="GO" id="GO:0005524">
    <property type="term" value="F:ATP binding"/>
    <property type="evidence" value="ECO:0007669"/>
    <property type="project" value="UniProtKB-KW"/>
</dbReference>
<dbReference type="Gene3D" id="1.10.510.10">
    <property type="entry name" value="Transferase(Phosphotransferase) domain 1"/>
    <property type="match status" value="1"/>
</dbReference>
<dbReference type="AlphaFoldDB" id="A0A448XJG9"/>
<dbReference type="InterPro" id="IPR008271">
    <property type="entry name" value="Ser/Thr_kinase_AS"/>
</dbReference>
<name>A0A448XJG9_9PLAT</name>
<dbReference type="Pfam" id="PF00069">
    <property type="entry name" value="Pkinase"/>
    <property type="match status" value="1"/>
</dbReference>
<feature type="region of interest" description="Disordered" evidence="6">
    <location>
        <begin position="35"/>
        <end position="63"/>
    </location>
</feature>
<evidence type="ECO:0000256" key="4">
    <source>
        <dbReference type="ARBA" id="ARBA00022777"/>
    </source>
</evidence>
<organism evidence="8 9">
    <name type="scientific">Protopolystoma xenopodis</name>
    <dbReference type="NCBI Taxonomy" id="117903"/>
    <lineage>
        <taxon>Eukaryota</taxon>
        <taxon>Metazoa</taxon>
        <taxon>Spiralia</taxon>
        <taxon>Lophotrochozoa</taxon>
        <taxon>Platyhelminthes</taxon>
        <taxon>Monogenea</taxon>
        <taxon>Polyopisthocotylea</taxon>
        <taxon>Polystomatidea</taxon>
        <taxon>Polystomatidae</taxon>
        <taxon>Protopolystoma</taxon>
    </lineage>
</organism>
<keyword evidence="5" id="KW-0067">ATP-binding</keyword>
<dbReference type="EC" id="2.7.11.1" evidence="1"/>
<keyword evidence="3" id="KW-0547">Nucleotide-binding</keyword>
<keyword evidence="4" id="KW-0418">Kinase</keyword>
<keyword evidence="9" id="KW-1185">Reference proteome</keyword>
<keyword evidence="2" id="KW-0808">Transferase</keyword>
<dbReference type="GO" id="GO:0004674">
    <property type="term" value="F:protein serine/threonine kinase activity"/>
    <property type="evidence" value="ECO:0007669"/>
    <property type="project" value="UniProtKB-EC"/>
</dbReference>
<evidence type="ECO:0000256" key="3">
    <source>
        <dbReference type="ARBA" id="ARBA00022741"/>
    </source>
</evidence>
<dbReference type="InterPro" id="IPR000719">
    <property type="entry name" value="Prot_kinase_dom"/>
</dbReference>
<dbReference type="Proteomes" id="UP000784294">
    <property type="component" value="Unassembled WGS sequence"/>
</dbReference>
<gene>
    <name evidence="8" type="ORF">PXEA_LOCUS31576</name>
</gene>
<evidence type="ECO:0000313" key="9">
    <source>
        <dbReference type="Proteomes" id="UP000784294"/>
    </source>
</evidence>
<evidence type="ECO:0000256" key="5">
    <source>
        <dbReference type="ARBA" id="ARBA00022840"/>
    </source>
</evidence>
<dbReference type="PROSITE" id="PS50011">
    <property type="entry name" value="PROTEIN_KINASE_DOM"/>
    <property type="match status" value="1"/>
</dbReference>
<feature type="compositionally biased region" description="Polar residues" evidence="6">
    <location>
        <begin position="35"/>
        <end position="57"/>
    </location>
</feature>